<dbReference type="EMBL" id="JBAMIC010000012">
    <property type="protein sequence ID" value="KAK7099600.1"/>
    <property type="molecule type" value="Genomic_DNA"/>
</dbReference>
<evidence type="ECO:0000313" key="1">
    <source>
        <dbReference type="EMBL" id="KAK7099600.1"/>
    </source>
</evidence>
<reference evidence="1 2" key="1">
    <citation type="submission" date="2024-02" db="EMBL/GenBank/DDBJ databases">
        <title>Chromosome-scale genome assembly of the rough periwinkle Littorina saxatilis.</title>
        <authorList>
            <person name="De Jode A."/>
            <person name="Faria R."/>
            <person name="Formenti G."/>
            <person name="Sims Y."/>
            <person name="Smith T.P."/>
            <person name="Tracey A."/>
            <person name="Wood J.M.D."/>
            <person name="Zagrodzka Z.B."/>
            <person name="Johannesson K."/>
            <person name="Butlin R.K."/>
            <person name="Leder E.H."/>
        </authorList>
    </citation>
    <scope>NUCLEOTIDE SEQUENCE [LARGE SCALE GENOMIC DNA]</scope>
    <source>
        <strain evidence="1">Snail1</strain>
        <tissue evidence="1">Muscle</tissue>
    </source>
</reference>
<proteinExistence type="predicted"/>
<gene>
    <name evidence="1" type="ORF">V1264_003715</name>
</gene>
<organism evidence="1 2">
    <name type="scientific">Littorina saxatilis</name>
    <dbReference type="NCBI Taxonomy" id="31220"/>
    <lineage>
        <taxon>Eukaryota</taxon>
        <taxon>Metazoa</taxon>
        <taxon>Spiralia</taxon>
        <taxon>Lophotrochozoa</taxon>
        <taxon>Mollusca</taxon>
        <taxon>Gastropoda</taxon>
        <taxon>Caenogastropoda</taxon>
        <taxon>Littorinimorpha</taxon>
        <taxon>Littorinoidea</taxon>
        <taxon>Littorinidae</taxon>
        <taxon>Littorina</taxon>
    </lineage>
</organism>
<protein>
    <recommendedName>
        <fullName evidence="3">Protein sleepless</fullName>
    </recommendedName>
</protein>
<dbReference type="AlphaFoldDB" id="A0AAN9B5D3"/>
<name>A0AAN9B5D3_9CAEN</name>
<accession>A0AAN9B5D3</accession>
<comment type="caution">
    <text evidence="1">The sequence shown here is derived from an EMBL/GenBank/DDBJ whole genome shotgun (WGS) entry which is preliminary data.</text>
</comment>
<dbReference type="Proteomes" id="UP001374579">
    <property type="component" value="Unassembled WGS sequence"/>
</dbReference>
<keyword evidence="2" id="KW-1185">Reference proteome</keyword>
<evidence type="ECO:0008006" key="3">
    <source>
        <dbReference type="Google" id="ProtNLM"/>
    </source>
</evidence>
<sequence>MNRTNCAACLKVITKVKLHDGWLIRRTSEVETKYCARVSGSPGLKDTGCYYQSNNGGYTQRCFCYTDGCNQGAQLLPVKSLWTYVLLSLGLCSVLCQ</sequence>
<evidence type="ECO:0000313" key="2">
    <source>
        <dbReference type="Proteomes" id="UP001374579"/>
    </source>
</evidence>